<dbReference type="InterPro" id="IPR004046">
    <property type="entry name" value="GST_C"/>
</dbReference>
<dbReference type="InterPro" id="IPR036282">
    <property type="entry name" value="Glutathione-S-Trfase_C_sf"/>
</dbReference>
<dbReference type="InterPro" id="IPR036249">
    <property type="entry name" value="Thioredoxin-like_sf"/>
</dbReference>
<dbReference type="Gene3D" id="3.40.30.10">
    <property type="entry name" value="Glutaredoxin"/>
    <property type="match status" value="1"/>
</dbReference>
<dbReference type="SFLD" id="SFLDG00358">
    <property type="entry name" value="Main_(cytGST)"/>
    <property type="match status" value="1"/>
</dbReference>
<dbReference type="InterPro" id="IPR004045">
    <property type="entry name" value="Glutathione_S-Trfase_N"/>
</dbReference>
<accession>A0AAV5QKP2</accession>
<evidence type="ECO:0000313" key="5">
    <source>
        <dbReference type="EMBL" id="GMM35192.1"/>
    </source>
</evidence>
<dbReference type="PROSITE" id="PS50404">
    <property type="entry name" value="GST_NTER"/>
    <property type="match status" value="1"/>
</dbReference>
<dbReference type="SUPFAM" id="SSF47616">
    <property type="entry name" value="GST C-terminal domain-like"/>
    <property type="match status" value="1"/>
</dbReference>
<evidence type="ECO:0000256" key="1">
    <source>
        <dbReference type="ARBA" id="ARBA00007409"/>
    </source>
</evidence>
<comment type="caution">
    <text evidence="5">The sequence shown here is derived from an EMBL/GenBank/DDBJ whole genome shotgun (WGS) entry which is preliminary data.</text>
</comment>
<dbReference type="Pfam" id="PF02798">
    <property type="entry name" value="GST_N"/>
    <property type="match status" value="1"/>
</dbReference>
<reference evidence="5 6" key="1">
    <citation type="journal article" date="2023" name="Elife">
        <title>Identification of key yeast species and microbe-microbe interactions impacting larval growth of Drosophila in the wild.</title>
        <authorList>
            <person name="Mure A."/>
            <person name="Sugiura Y."/>
            <person name="Maeda R."/>
            <person name="Honda K."/>
            <person name="Sakurai N."/>
            <person name="Takahashi Y."/>
            <person name="Watada M."/>
            <person name="Katoh T."/>
            <person name="Gotoh A."/>
            <person name="Gotoh Y."/>
            <person name="Taniguchi I."/>
            <person name="Nakamura K."/>
            <person name="Hayashi T."/>
            <person name="Katayama T."/>
            <person name="Uemura T."/>
            <person name="Hattori Y."/>
        </authorList>
    </citation>
    <scope>NUCLEOTIDE SEQUENCE [LARGE SCALE GENOMIC DNA]</scope>
    <source>
        <strain evidence="5 6">SC-9</strain>
    </source>
</reference>
<dbReference type="PANTHER" id="PTHR44051">
    <property type="entry name" value="GLUTATHIONE S-TRANSFERASE-RELATED"/>
    <property type="match status" value="1"/>
</dbReference>
<dbReference type="PANTHER" id="PTHR44051:SF9">
    <property type="entry name" value="GLUTATHIONE S-TRANSFERASE 1"/>
    <property type="match status" value="1"/>
</dbReference>
<feature type="domain" description="GST C-terminal" evidence="4">
    <location>
        <begin position="94"/>
        <end position="229"/>
    </location>
</feature>
<dbReference type="SFLD" id="SFLDS00019">
    <property type="entry name" value="Glutathione_Transferase_(cytos"/>
    <property type="match status" value="1"/>
</dbReference>
<dbReference type="GO" id="GO:0016740">
    <property type="term" value="F:transferase activity"/>
    <property type="evidence" value="ECO:0007669"/>
    <property type="project" value="UniProtKB-KW"/>
</dbReference>
<dbReference type="EMBL" id="BTFZ01000004">
    <property type="protein sequence ID" value="GMM35192.1"/>
    <property type="molecule type" value="Genomic_DNA"/>
</dbReference>
<evidence type="ECO:0000313" key="6">
    <source>
        <dbReference type="Proteomes" id="UP001360560"/>
    </source>
</evidence>
<dbReference type="SUPFAM" id="SSF52833">
    <property type="entry name" value="Thioredoxin-like"/>
    <property type="match status" value="1"/>
</dbReference>
<keyword evidence="6" id="KW-1185">Reference proteome</keyword>
<feature type="domain" description="GST N-terminal" evidence="3">
    <location>
        <begin position="4"/>
        <end position="91"/>
    </location>
</feature>
<dbReference type="InterPro" id="IPR040079">
    <property type="entry name" value="Glutathione_S-Trfase"/>
</dbReference>
<keyword evidence="5" id="KW-0808">Transferase</keyword>
<dbReference type="Proteomes" id="UP001360560">
    <property type="component" value="Unassembled WGS sequence"/>
</dbReference>
<gene>
    <name evidence="5" type="ORF">DASC09_025170</name>
</gene>
<proteinExistence type="inferred from homology"/>
<name>A0AAV5QKP2_9ASCO</name>
<evidence type="ECO:0000259" key="4">
    <source>
        <dbReference type="PROSITE" id="PS50405"/>
    </source>
</evidence>
<dbReference type="Pfam" id="PF00043">
    <property type="entry name" value="GST_C"/>
    <property type="match status" value="1"/>
</dbReference>
<evidence type="ECO:0000256" key="2">
    <source>
        <dbReference type="RuleBase" id="RU003494"/>
    </source>
</evidence>
<comment type="similarity">
    <text evidence="1 2">Belongs to the GST superfamily.</text>
</comment>
<evidence type="ECO:0000259" key="3">
    <source>
        <dbReference type="PROSITE" id="PS50404"/>
    </source>
</evidence>
<dbReference type="InterPro" id="IPR010987">
    <property type="entry name" value="Glutathione-S-Trfase_C-like"/>
</dbReference>
<dbReference type="PROSITE" id="PS50405">
    <property type="entry name" value="GST_CTER"/>
    <property type="match status" value="1"/>
</dbReference>
<dbReference type="AlphaFoldDB" id="A0AAV5QKP2"/>
<sequence>MSAFPKIKLHWLEKSRALRVIWLLEELGVKYEVIPYKRNENFRAPESLKKIHPLGKSPIVEFQQDENAKPIMLAESGHIFQWLLNKFDDGKLYDVKNREQIDYYLHYAEGTLQPPLLFEFIFHKAREAYAPWPISSLKNMIINKMSSGYSAGEVKTNLEFLEEELKKNNGYFVDGKLTGADIILSFPLTNEFGFEMKDYPNVSEWLSNIQKSKGYEAAKEIAKSYGSDY</sequence>
<protein>
    <submittedName>
        <fullName evidence="5">Bifunctional glutathione transferase/peroxidase</fullName>
    </submittedName>
</protein>
<organism evidence="5 6">
    <name type="scientific">Saccharomycopsis crataegensis</name>
    <dbReference type="NCBI Taxonomy" id="43959"/>
    <lineage>
        <taxon>Eukaryota</taxon>
        <taxon>Fungi</taxon>
        <taxon>Dikarya</taxon>
        <taxon>Ascomycota</taxon>
        <taxon>Saccharomycotina</taxon>
        <taxon>Saccharomycetes</taxon>
        <taxon>Saccharomycopsidaceae</taxon>
        <taxon>Saccharomycopsis</taxon>
    </lineage>
</organism>
<dbReference type="Gene3D" id="1.20.1050.10">
    <property type="match status" value="1"/>
</dbReference>
<dbReference type="RefSeq" id="XP_064852192.1">
    <property type="nucleotide sequence ID" value="XM_064996120.1"/>
</dbReference>
<dbReference type="GeneID" id="90073171"/>
<dbReference type="CDD" id="cd03046">
    <property type="entry name" value="GST_N_GTT1_like"/>
    <property type="match status" value="1"/>
</dbReference>